<keyword evidence="6" id="KW-0732">Signal</keyword>
<organism evidence="8 9">
    <name type="scientific">Gossypium hirsutum</name>
    <name type="common">Upland cotton</name>
    <name type="synonym">Gossypium mexicanum</name>
    <dbReference type="NCBI Taxonomy" id="3635"/>
    <lineage>
        <taxon>Eukaryota</taxon>
        <taxon>Viridiplantae</taxon>
        <taxon>Streptophyta</taxon>
        <taxon>Embryophyta</taxon>
        <taxon>Tracheophyta</taxon>
        <taxon>Spermatophyta</taxon>
        <taxon>Magnoliopsida</taxon>
        <taxon>eudicotyledons</taxon>
        <taxon>Gunneridae</taxon>
        <taxon>Pentapetalae</taxon>
        <taxon>rosids</taxon>
        <taxon>malvids</taxon>
        <taxon>Malvales</taxon>
        <taxon>Malvaceae</taxon>
        <taxon>Malvoideae</taxon>
        <taxon>Gossypium</taxon>
    </lineage>
</organism>
<evidence type="ECO:0000256" key="1">
    <source>
        <dbReference type="ARBA" id="ARBA00012729"/>
    </source>
</evidence>
<feature type="signal peptide" evidence="6">
    <location>
        <begin position="1"/>
        <end position="25"/>
    </location>
</feature>
<dbReference type="Gene3D" id="3.20.20.80">
    <property type="entry name" value="Glycosidases"/>
    <property type="match status" value="1"/>
</dbReference>
<reference evidence="9" key="2">
    <citation type="submission" date="2025-08" db="UniProtKB">
        <authorList>
            <consortium name="RefSeq"/>
        </authorList>
    </citation>
    <scope>IDENTIFICATION</scope>
</reference>
<keyword evidence="2 4" id="KW-0378">Hydrolase</keyword>
<dbReference type="Pfam" id="PF00704">
    <property type="entry name" value="Glyco_hydro_18"/>
    <property type="match status" value="1"/>
</dbReference>
<dbReference type="SUPFAM" id="SSF51445">
    <property type="entry name" value="(Trans)glycosidases"/>
    <property type="match status" value="1"/>
</dbReference>
<reference evidence="8" key="1">
    <citation type="journal article" date="2020" name="Nat. Genet.">
        <title>Genomic diversifications of five Gossypium allopolyploid species and their impact on cotton improvement.</title>
        <authorList>
            <person name="Chen Z.J."/>
            <person name="Sreedasyam A."/>
            <person name="Ando A."/>
            <person name="Song Q."/>
            <person name="De Santiago L.M."/>
            <person name="Hulse-Kemp A.M."/>
            <person name="Ding M."/>
            <person name="Ye W."/>
            <person name="Kirkbride R.C."/>
            <person name="Jenkins J."/>
            <person name="Plott C."/>
            <person name="Lovell J."/>
            <person name="Lin Y.M."/>
            <person name="Vaughn R."/>
            <person name="Liu B."/>
            <person name="Simpson S."/>
            <person name="Scheffler B.E."/>
            <person name="Wen L."/>
            <person name="Saski C.A."/>
            <person name="Grover C.E."/>
            <person name="Hu G."/>
            <person name="Conover J.L."/>
            <person name="Carlson J.W."/>
            <person name="Shu S."/>
            <person name="Boston L.B."/>
            <person name="Williams M."/>
            <person name="Peterson D.G."/>
            <person name="McGee K."/>
            <person name="Jones D.C."/>
            <person name="Wendel J.F."/>
            <person name="Stelly D.M."/>
            <person name="Grimwood J."/>
            <person name="Schmutz J."/>
        </authorList>
    </citation>
    <scope>NUCLEOTIDE SEQUENCE [LARGE SCALE GENOMIC DNA]</scope>
    <source>
        <strain evidence="8">cv. TM-1</strain>
    </source>
</reference>
<keyword evidence="8" id="KW-1185">Reference proteome</keyword>
<dbReference type="InterPro" id="IPR001579">
    <property type="entry name" value="Glyco_hydro_18_chit_AS"/>
</dbReference>
<gene>
    <name evidence="9" type="primary">LOC121210890</name>
</gene>
<dbReference type="InterPro" id="IPR001223">
    <property type="entry name" value="Glyco_hydro18_cat"/>
</dbReference>
<comment type="similarity">
    <text evidence="5">Belongs to the glycosyl hydrolase 18 family.</text>
</comment>
<evidence type="ECO:0000256" key="5">
    <source>
        <dbReference type="RuleBase" id="RU004453"/>
    </source>
</evidence>
<evidence type="ECO:0000256" key="6">
    <source>
        <dbReference type="SAM" id="SignalP"/>
    </source>
</evidence>
<dbReference type="PANTHER" id="PTHR45708:SF65">
    <property type="entry name" value="CHITINASE"/>
    <property type="match status" value="1"/>
</dbReference>
<proteinExistence type="inferred from homology"/>
<dbReference type="PROSITE" id="PS01095">
    <property type="entry name" value="GH18_1"/>
    <property type="match status" value="1"/>
</dbReference>
<evidence type="ECO:0000256" key="3">
    <source>
        <dbReference type="ARBA" id="ARBA00023295"/>
    </source>
</evidence>
<dbReference type="GeneID" id="121210890"/>
<evidence type="ECO:0000256" key="2">
    <source>
        <dbReference type="ARBA" id="ARBA00022801"/>
    </source>
</evidence>
<dbReference type="InterPro" id="IPR017853">
    <property type="entry name" value="GH"/>
</dbReference>
<dbReference type="EC" id="3.2.1.14" evidence="1"/>
<evidence type="ECO:0000313" key="9">
    <source>
        <dbReference type="RefSeq" id="XP_040938711.1"/>
    </source>
</evidence>
<name>A0ABM2Z7P3_GOSHI</name>
<feature type="domain" description="GH18" evidence="7">
    <location>
        <begin position="26"/>
        <end position="237"/>
    </location>
</feature>
<protein>
    <recommendedName>
        <fullName evidence="1">chitinase</fullName>
        <ecNumber evidence="1">3.2.1.14</ecNumber>
    </recommendedName>
</protein>
<dbReference type="PANTHER" id="PTHR45708">
    <property type="entry name" value="ENDOCHITINASE"/>
    <property type="match status" value="1"/>
</dbReference>
<evidence type="ECO:0000256" key="4">
    <source>
        <dbReference type="RuleBase" id="RU000489"/>
    </source>
</evidence>
<dbReference type="InterPro" id="IPR050542">
    <property type="entry name" value="Glycosyl_Hydrlase18_Chitinase"/>
</dbReference>
<dbReference type="PROSITE" id="PS51910">
    <property type="entry name" value="GH18_2"/>
    <property type="match status" value="1"/>
</dbReference>
<evidence type="ECO:0000259" key="7">
    <source>
        <dbReference type="PROSITE" id="PS51910"/>
    </source>
</evidence>
<dbReference type="RefSeq" id="XP_040938711.1">
    <property type="nucleotide sequence ID" value="XM_041082777.1"/>
</dbReference>
<sequence>MAFKLKISVPFIYLIVLVLATGSNGGGISIYWGQNGNEGTLADTCATGNYEYVNIAFLATFGNGQTPMINLAGHCDPYSNGCTGLSSDIKSCQAKGVKVILSIGGGAGSYSLASSDDARQVATYLWNNFLGGTSSSRPLGPAILDGIDFDIEGGTGEYWDDLAKYLSGYSNVAGPFARAQERNKRPSTLAQQPSPHQTRVSETETLVSHLPLLSVSRTSHRHLSSTCSHHLLEHLQT</sequence>
<dbReference type="Proteomes" id="UP000818029">
    <property type="component" value="Chromosome A12"/>
</dbReference>
<feature type="chain" id="PRO_5047198155" description="chitinase" evidence="6">
    <location>
        <begin position="26"/>
        <end position="237"/>
    </location>
</feature>
<accession>A0ABM2Z7P3</accession>
<evidence type="ECO:0000313" key="8">
    <source>
        <dbReference type="Proteomes" id="UP000818029"/>
    </source>
</evidence>
<keyword evidence="3 4" id="KW-0326">Glycosidase</keyword>